<dbReference type="RefSeq" id="XP_025358068.1">
    <property type="nucleotide sequence ID" value="XM_025498311.1"/>
</dbReference>
<evidence type="ECO:0000256" key="6">
    <source>
        <dbReference type="ARBA" id="ARBA00013125"/>
    </source>
</evidence>
<dbReference type="Gene3D" id="3.50.50.60">
    <property type="entry name" value="FAD/NAD(P)-binding domain"/>
    <property type="match status" value="2"/>
</dbReference>
<keyword evidence="7" id="KW-0285">Flavoprotein</keyword>
<dbReference type="SUPFAM" id="SSF51905">
    <property type="entry name" value="FAD/NAD(P)-binding domain"/>
    <property type="match status" value="1"/>
</dbReference>
<keyword evidence="10" id="KW-1133">Transmembrane helix</keyword>
<evidence type="ECO:0000256" key="4">
    <source>
        <dbReference type="ARBA" id="ARBA00004370"/>
    </source>
</evidence>
<evidence type="ECO:0000259" key="16">
    <source>
        <dbReference type="Pfam" id="PF00732"/>
    </source>
</evidence>
<dbReference type="PANTHER" id="PTHR46056">
    <property type="entry name" value="LONG-CHAIN-ALCOHOL OXIDASE"/>
    <property type="match status" value="1"/>
</dbReference>
<name>A0A316VJN5_9BASI</name>
<dbReference type="GO" id="GO:0016020">
    <property type="term" value="C:membrane"/>
    <property type="evidence" value="ECO:0007669"/>
    <property type="project" value="UniProtKB-SubCell"/>
</dbReference>
<evidence type="ECO:0000256" key="9">
    <source>
        <dbReference type="ARBA" id="ARBA00022827"/>
    </source>
</evidence>
<comment type="cofactor">
    <cofactor evidence="2">
        <name>FAD</name>
        <dbReference type="ChEBI" id="CHEBI:57692"/>
    </cofactor>
</comment>
<dbReference type="EC" id="1.1.3.20" evidence="6 13"/>
<evidence type="ECO:0000256" key="14">
    <source>
        <dbReference type="PIRSR" id="PIRSR028937-1"/>
    </source>
</evidence>
<feature type="active site" description="Proton acceptor" evidence="14">
    <location>
        <position position="712"/>
    </location>
</feature>
<dbReference type="OrthoDB" id="269227at2759"/>
<accession>A0A316VJN5</accession>
<dbReference type="GeneID" id="37020092"/>
<dbReference type="AlphaFoldDB" id="A0A316VJN5"/>
<evidence type="ECO:0000256" key="3">
    <source>
        <dbReference type="ARBA" id="ARBA00003842"/>
    </source>
</evidence>
<dbReference type="InParanoid" id="A0A316VJN5"/>
<dbReference type="STRING" id="1280837.A0A316VJN5"/>
<keyword evidence="9" id="KW-0274">FAD</keyword>
<proteinExistence type="inferred from homology"/>
<feature type="region of interest" description="Disordered" evidence="15">
    <location>
        <begin position="202"/>
        <end position="222"/>
    </location>
</feature>
<evidence type="ECO:0000259" key="17">
    <source>
        <dbReference type="Pfam" id="PF05199"/>
    </source>
</evidence>
<keyword evidence="12" id="KW-0472">Membrane</keyword>
<evidence type="ECO:0000256" key="7">
    <source>
        <dbReference type="ARBA" id="ARBA00022630"/>
    </source>
</evidence>
<comment type="catalytic activity">
    <reaction evidence="1 13">
        <text>a long-chain primary fatty alcohol + O2 = a long-chain fatty aldehyde + H2O2</text>
        <dbReference type="Rhea" id="RHEA:22756"/>
        <dbReference type="ChEBI" id="CHEBI:15379"/>
        <dbReference type="ChEBI" id="CHEBI:16240"/>
        <dbReference type="ChEBI" id="CHEBI:17176"/>
        <dbReference type="ChEBI" id="CHEBI:77396"/>
        <dbReference type="EC" id="1.1.3.20"/>
    </reaction>
</comment>
<dbReference type="EMBL" id="KZ819602">
    <property type="protein sequence ID" value="PWN37766.1"/>
    <property type="molecule type" value="Genomic_DNA"/>
</dbReference>
<comment type="function">
    <text evidence="3">Long-chain fatty alcohol oxidase involved in the omega-oxidation pathway of lipid degradation.</text>
</comment>
<evidence type="ECO:0000256" key="5">
    <source>
        <dbReference type="ARBA" id="ARBA00010790"/>
    </source>
</evidence>
<dbReference type="InterPro" id="IPR012400">
    <property type="entry name" value="Long_Oxdase"/>
</dbReference>
<dbReference type="PIRSF" id="PIRSF028937">
    <property type="entry name" value="Lg_Ch_AO"/>
    <property type="match status" value="1"/>
</dbReference>
<feature type="domain" description="Glucose-methanol-choline oxidoreductase N-terminal" evidence="16">
    <location>
        <begin position="276"/>
        <end position="491"/>
    </location>
</feature>
<dbReference type="InterPro" id="IPR000172">
    <property type="entry name" value="GMC_OxRdtase_N"/>
</dbReference>
<evidence type="ECO:0000256" key="1">
    <source>
        <dbReference type="ARBA" id="ARBA00000920"/>
    </source>
</evidence>
<evidence type="ECO:0000256" key="10">
    <source>
        <dbReference type="ARBA" id="ARBA00022989"/>
    </source>
</evidence>
<keyword evidence="19" id="KW-1185">Reference proteome</keyword>
<organism evidence="18 19">
    <name type="scientific">Meira miltonrushii</name>
    <dbReference type="NCBI Taxonomy" id="1280837"/>
    <lineage>
        <taxon>Eukaryota</taxon>
        <taxon>Fungi</taxon>
        <taxon>Dikarya</taxon>
        <taxon>Basidiomycota</taxon>
        <taxon>Ustilaginomycotina</taxon>
        <taxon>Exobasidiomycetes</taxon>
        <taxon>Exobasidiales</taxon>
        <taxon>Brachybasidiaceae</taxon>
        <taxon>Meira</taxon>
    </lineage>
</organism>
<keyword evidence="8" id="KW-0812">Transmembrane</keyword>
<keyword evidence="11 13" id="KW-0560">Oxidoreductase</keyword>
<dbReference type="GO" id="GO:0050660">
    <property type="term" value="F:flavin adenine dinucleotide binding"/>
    <property type="evidence" value="ECO:0007669"/>
    <property type="project" value="InterPro"/>
</dbReference>
<comment type="subcellular location">
    <subcellularLocation>
        <location evidence="4">Membrane</location>
    </subcellularLocation>
</comment>
<dbReference type="PANTHER" id="PTHR46056:SF12">
    <property type="entry name" value="LONG-CHAIN-ALCOHOL OXIDASE"/>
    <property type="match status" value="1"/>
</dbReference>
<reference evidence="18 19" key="1">
    <citation type="journal article" date="2018" name="Mol. Biol. Evol.">
        <title>Broad Genomic Sampling Reveals a Smut Pathogenic Ancestry of the Fungal Clade Ustilaginomycotina.</title>
        <authorList>
            <person name="Kijpornyongpan T."/>
            <person name="Mondo S.J."/>
            <person name="Barry K."/>
            <person name="Sandor L."/>
            <person name="Lee J."/>
            <person name="Lipzen A."/>
            <person name="Pangilinan J."/>
            <person name="LaButti K."/>
            <person name="Hainaut M."/>
            <person name="Henrissat B."/>
            <person name="Grigoriev I.V."/>
            <person name="Spatafora J.W."/>
            <person name="Aime M.C."/>
        </authorList>
    </citation>
    <scope>NUCLEOTIDE SEQUENCE [LARGE SCALE GENOMIC DNA]</scope>
    <source>
        <strain evidence="18 19">MCA 3882</strain>
    </source>
</reference>
<dbReference type="InterPro" id="IPR007867">
    <property type="entry name" value="GMC_OxRtase_C"/>
</dbReference>
<evidence type="ECO:0000313" key="19">
    <source>
        <dbReference type="Proteomes" id="UP000245771"/>
    </source>
</evidence>
<dbReference type="InterPro" id="IPR036188">
    <property type="entry name" value="FAD/NAD-bd_sf"/>
</dbReference>
<sequence length="794" mass="85651">MSVLIPRNVIKASDIWNEAQQAVMLAIADTYVPSFEGEEAAAIIASLPQTASDRQRELAPQFARDGYKNNPQLIHDLAYQARASLSTTTLNQINLVLTLLSTRLGCLAMMGVVGPFDQLDRQTREACLNRWVQLPIGLLRKAAAGFKGVSLLVWYRFHQPAWEATGYADGPGEDWKEEAKEEPNVEPYNYVFENEKIAAHASGPAQYDPRNPPKKPSSNDPQVTIGTEVLIIGSGSGGGVAAQYLTARGVKVLVADKGSYLHPKDMTGREDQGYPELYDGGGLLAAEDGSMNILAGSTFGGGTVVNWSASLKPRHYVREAWSNKHGLPYFRSPLFTNDLNAVCKRMGVDTRPIKHNIANSLLALGAQRSGQPVEPVPQNTGGHVHYCGKCQLGCVSGHKQGGTVTWLKDAAESGNASFLQNCLVERILFDENKKERRAIGALAIVDGRKVRIDATKAVIVAGGSIQTPAVLLRSPELKYNKQIGKRLHLHPTTVVTGFYDFPINPWHGGLLTMVSNGAELVDPEGWGCKIEVIASSPSVHAAFSPWSNAVEHKQDMLKYNHAFELIVICRDRDAGEVVIDDQGVARINYTISKHDQQSMIQGVLRACDIHMMAGASKIGTVQSGVSPFVPGVSPSAAVSNIVKQPAETAEVLRFAERDVDGKVLPETTAIAATATPVEAVPRNLSDPAYVAWRKEVENFGASPYQIMIGSAHQMGSCRLGATPRTGALDPEGRVWGTKNLFVADASSLPEASGVNPMITTMATARSISRNVATDLGVETPVQASMELSARQGRL</sequence>
<dbReference type="Pfam" id="PF05199">
    <property type="entry name" value="GMC_oxred_C"/>
    <property type="match status" value="1"/>
</dbReference>
<evidence type="ECO:0000313" key="18">
    <source>
        <dbReference type="EMBL" id="PWN37766.1"/>
    </source>
</evidence>
<comment type="similarity">
    <text evidence="5 13">Belongs to the GMC oxidoreductase family.</text>
</comment>
<dbReference type="Pfam" id="PF00732">
    <property type="entry name" value="GMC_oxred_N"/>
    <property type="match status" value="1"/>
</dbReference>
<gene>
    <name evidence="18" type="ORF">FA14DRAFT_159656</name>
</gene>
<evidence type="ECO:0000256" key="13">
    <source>
        <dbReference type="PIRNR" id="PIRNR028937"/>
    </source>
</evidence>
<evidence type="ECO:0000256" key="11">
    <source>
        <dbReference type="ARBA" id="ARBA00023002"/>
    </source>
</evidence>
<feature type="domain" description="Glucose-methanol-choline oxidoreductase C-terminal" evidence="17">
    <location>
        <begin position="582"/>
        <end position="764"/>
    </location>
</feature>
<dbReference type="Proteomes" id="UP000245771">
    <property type="component" value="Unassembled WGS sequence"/>
</dbReference>
<evidence type="ECO:0000256" key="12">
    <source>
        <dbReference type="ARBA" id="ARBA00023136"/>
    </source>
</evidence>
<evidence type="ECO:0000256" key="2">
    <source>
        <dbReference type="ARBA" id="ARBA00001974"/>
    </source>
</evidence>
<protein>
    <recommendedName>
        <fullName evidence="6 13">Long-chain-alcohol oxidase</fullName>
        <ecNumber evidence="6 13">1.1.3.20</ecNumber>
    </recommendedName>
</protein>
<evidence type="ECO:0000256" key="8">
    <source>
        <dbReference type="ARBA" id="ARBA00022692"/>
    </source>
</evidence>
<dbReference type="GO" id="GO:0046577">
    <property type="term" value="F:long-chain-alcohol oxidase activity"/>
    <property type="evidence" value="ECO:0007669"/>
    <property type="project" value="UniProtKB-EC"/>
</dbReference>
<evidence type="ECO:0000256" key="15">
    <source>
        <dbReference type="SAM" id="MobiDB-lite"/>
    </source>
</evidence>